<comment type="subcellular location">
    <subcellularLocation>
        <location evidence="1">Membrane</location>
        <topology evidence="1">Multi-pass membrane protein</topology>
    </subcellularLocation>
</comment>
<feature type="non-terminal residue" evidence="7">
    <location>
        <position position="1"/>
    </location>
</feature>
<dbReference type="Gene3D" id="1.10.4160.10">
    <property type="entry name" value="Hydantoin permease"/>
    <property type="match status" value="1"/>
</dbReference>
<feature type="transmembrane region" description="Helical" evidence="6">
    <location>
        <begin position="172"/>
        <end position="194"/>
    </location>
</feature>
<feature type="transmembrane region" description="Helical" evidence="6">
    <location>
        <begin position="200"/>
        <end position="220"/>
    </location>
</feature>
<evidence type="ECO:0000256" key="4">
    <source>
        <dbReference type="ARBA" id="ARBA00022989"/>
    </source>
</evidence>
<feature type="transmembrane region" description="Helical" evidence="6">
    <location>
        <begin position="480"/>
        <end position="503"/>
    </location>
</feature>
<dbReference type="PANTHER" id="PTHR30618:SF15">
    <property type="entry name" value="NICOTINAMIDE RIBOSIDE TRANSPORTER 1-RELATED"/>
    <property type="match status" value="1"/>
</dbReference>
<dbReference type="InterPro" id="IPR045225">
    <property type="entry name" value="Uracil/uridine/allantoin_perm"/>
</dbReference>
<dbReference type="Pfam" id="PF02133">
    <property type="entry name" value="Transp_cyt_pur"/>
    <property type="match status" value="1"/>
</dbReference>
<keyword evidence="8" id="KW-1185">Reference proteome</keyword>
<protein>
    <submittedName>
        <fullName evidence="7">Uncharacterized protein</fullName>
    </submittedName>
</protein>
<feature type="transmembrane region" description="Helical" evidence="6">
    <location>
        <begin position="373"/>
        <end position="389"/>
    </location>
</feature>
<dbReference type="OrthoDB" id="2018619at2759"/>
<organism evidence="7 8">
    <name type="scientific">Scytalidium lignicola</name>
    <name type="common">Hyphomycete</name>
    <dbReference type="NCBI Taxonomy" id="5539"/>
    <lineage>
        <taxon>Eukaryota</taxon>
        <taxon>Fungi</taxon>
        <taxon>Dikarya</taxon>
        <taxon>Ascomycota</taxon>
        <taxon>Pezizomycotina</taxon>
        <taxon>Leotiomycetes</taxon>
        <taxon>Leotiomycetes incertae sedis</taxon>
        <taxon>Scytalidium</taxon>
    </lineage>
</organism>
<feature type="transmembrane region" description="Helical" evidence="6">
    <location>
        <begin position="79"/>
        <end position="101"/>
    </location>
</feature>
<evidence type="ECO:0000256" key="5">
    <source>
        <dbReference type="ARBA" id="ARBA00023136"/>
    </source>
</evidence>
<comment type="caution">
    <text evidence="7">The sequence shown here is derived from an EMBL/GenBank/DDBJ whole genome shotgun (WGS) entry which is preliminary data.</text>
</comment>
<evidence type="ECO:0000313" key="8">
    <source>
        <dbReference type="Proteomes" id="UP000258309"/>
    </source>
</evidence>
<keyword evidence="4 6" id="KW-1133">Transmembrane helix</keyword>
<evidence type="ECO:0000256" key="6">
    <source>
        <dbReference type="SAM" id="Phobius"/>
    </source>
</evidence>
<feature type="transmembrane region" description="Helical" evidence="6">
    <location>
        <begin position="333"/>
        <end position="353"/>
    </location>
</feature>
<evidence type="ECO:0000313" key="7">
    <source>
        <dbReference type="EMBL" id="RFU32336.1"/>
    </source>
</evidence>
<name>A0A3E2HFY2_SCYLI</name>
<reference evidence="7 8" key="1">
    <citation type="submission" date="2018-05" db="EMBL/GenBank/DDBJ databases">
        <title>Draft genome sequence of Scytalidium lignicola DSM 105466, a ubiquitous saprotrophic fungus.</title>
        <authorList>
            <person name="Buettner E."/>
            <person name="Gebauer A.M."/>
            <person name="Hofrichter M."/>
            <person name="Liers C."/>
            <person name="Kellner H."/>
        </authorList>
    </citation>
    <scope>NUCLEOTIDE SEQUENCE [LARGE SCALE GENOMIC DNA]</scope>
    <source>
        <strain evidence="7 8">DSM 105466</strain>
    </source>
</reference>
<dbReference type="PANTHER" id="PTHR30618">
    <property type="entry name" value="NCS1 FAMILY PURINE/PYRIMIDINE TRANSPORTER"/>
    <property type="match status" value="1"/>
</dbReference>
<comment type="similarity">
    <text evidence="2">Belongs to the purine-cytosine permease (2.A.39) family.</text>
</comment>
<feature type="transmembrane region" description="Helical" evidence="6">
    <location>
        <begin position="241"/>
        <end position="257"/>
    </location>
</feature>
<proteinExistence type="inferred from homology"/>
<gene>
    <name evidence="7" type="ORF">B7463_g3976</name>
</gene>
<feature type="transmembrane region" description="Helical" evidence="6">
    <location>
        <begin position="395"/>
        <end position="418"/>
    </location>
</feature>
<evidence type="ECO:0000256" key="2">
    <source>
        <dbReference type="ARBA" id="ARBA00008974"/>
    </source>
</evidence>
<feature type="transmembrane region" description="Helical" evidence="6">
    <location>
        <begin position="277"/>
        <end position="297"/>
    </location>
</feature>
<dbReference type="GO" id="GO:0015205">
    <property type="term" value="F:nucleobase transmembrane transporter activity"/>
    <property type="evidence" value="ECO:0007669"/>
    <property type="project" value="TreeGrafter"/>
</dbReference>
<feature type="non-terminal residue" evidence="7">
    <location>
        <position position="553"/>
    </location>
</feature>
<dbReference type="GO" id="GO:0005886">
    <property type="term" value="C:plasma membrane"/>
    <property type="evidence" value="ECO:0007669"/>
    <property type="project" value="TreeGrafter"/>
</dbReference>
<dbReference type="OMA" id="WNIPELY"/>
<dbReference type="AlphaFoldDB" id="A0A3E2HFY2"/>
<keyword evidence="5 6" id="KW-0472">Membrane</keyword>
<keyword evidence="3 6" id="KW-0812">Transmembrane</keyword>
<dbReference type="EMBL" id="NCSJ02000056">
    <property type="protein sequence ID" value="RFU32336.1"/>
    <property type="molecule type" value="Genomic_DNA"/>
</dbReference>
<feature type="transmembrane region" description="Helical" evidence="6">
    <location>
        <begin position="438"/>
        <end position="460"/>
    </location>
</feature>
<evidence type="ECO:0000256" key="1">
    <source>
        <dbReference type="ARBA" id="ARBA00004141"/>
    </source>
</evidence>
<sequence length="553" mass="61168">MSLSSGLNFVLNKIRIHDDDDGRPINRWTNPDILPVLPKNRTFTTKTYVTYWISGAVCASFWSMGSSAIANGLTAGEAIGAMVVASFVCAVVAFLCGEAGIRYYLGFPMMSRVTFGMYGSYFVVVLKCFTSFIYCGIQTYWGGLAVHVVLASIFPSYHTMKNTLPKSANITTADLVGTIIYMCIFVPILCIKPYKLRVFFMVSFFAVTTTILGMFIWAMATNHGAGNLVAPIEKISKGDTVFYFIQTVCTICGSFTGSSMRHSDWSRYAKTPQSIRIGIWVAGPLALIITAMFGVFVTSAARDIYGTVIWQPVSLLLYIQNDSYTPAVRAGTFFAGAGWLLSQLSVNVSLNAVSAGMDLTSVIPEILNARRGALLLAFVGFVVCPWNYVNSATTFVTVLSAFGLFISPLIGIYISDYWIVRHGKWRVPDLYIGNSSSIYWYTFGFHWRGFLTWVGLIWLSLPGFVATISGKDFGLVWKRIFQITFFVGLIGGFLLYTMLCYAFPVPHAGEYEEYNWETDVEVIDSENVDIESKSGIMSSNKEFIAEKVEGGTL</sequence>
<dbReference type="Proteomes" id="UP000258309">
    <property type="component" value="Unassembled WGS sequence"/>
</dbReference>
<accession>A0A3E2HFY2</accession>
<feature type="transmembrane region" description="Helical" evidence="6">
    <location>
        <begin position="113"/>
        <end position="134"/>
    </location>
</feature>
<dbReference type="InterPro" id="IPR001248">
    <property type="entry name" value="Pur-cyt_permease"/>
</dbReference>
<evidence type="ECO:0000256" key="3">
    <source>
        <dbReference type="ARBA" id="ARBA00022692"/>
    </source>
</evidence>
<feature type="transmembrane region" description="Helical" evidence="6">
    <location>
        <begin position="49"/>
        <end position="73"/>
    </location>
</feature>